<feature type="transmembrane region" description="Helical" evidence="8">
    <location>
        <begin position="59"/>
        <end position="80"/>
    </location>
</feature>
<comment type="caution">
    <text evidence="9">The sequence shown here is derived from an EMBL/GenBank/DDBJ whole genome shotgun (WGS) entry which is preliminary data.</text>
</comment>
<dbReference type="NCBIfam" id="NF005930">
    <property type="entry name" value="PRK07948.1"/>
    <property type="match status" value="1"/>
</dbReference>
<dbReference type="RefSeq" id="WP_072813882.1">
    <property type="nucleotide sequence ID" value="NZ_JAHWLX010000065.1"/>
</dbReference>
<sequence length="86" mass="9053">MTTILTVSGVLLLISALLITIRVLAGPTSLDRLVAVDAILAIAMCGLTLWAVYSRDTTIAPAIVALALVGFIGSVSVARFRVRDDR</sequence>
<keyword evidence="10" id="KW-1185">Reference proteome</keyword>
<feature type="transmembrane region" description="Helical" evidence="8">
    <location>
        <begin position="6"/>
        <end position="25"/>
    </location>
</feature>
<evidence type="ECO:0000256" key="3">
    <source>
        <dbReference type="ARBA" id="ARBA00022448"/>
    </source>
</evidence>
<dbReference type="InterPro" id="IPR007208">
    <property type="entry name" value="MrpF/PhaF-like"/>
</dbReference>
<keyword evidence="5 8" id="KW-0812">Transmembrane</keyword>
<name>A0ABU3WKD3_9NOCA</name>
<keyword evidence="4" id="KW-1003">Cell membrane</keyword>
<keyword evidence="6 8" id="KW-1133">Transmembrane helix</keyword>
<keyword evidence="3" id="KW-0813">Transport</keyword>
<evidence type="ECO:0000313" key="9">
    <source>
        <dbReference type="EMBL" id="MDV2474444.1"/>
    </source>
</evidence>
<keyword evidence="7 8" id="KW-0472">Membrane</keyword>
<reference evidence="9 10" key="1">
    <citation type="submission" date="2019-10" db="EMBL/GenBank/DDBJ databases">
        <title>Draft Genome Assembly of Rhodococcus zopfii DSM44189.</title>
        <authorList>
            <person name="Sutton J.M."/>
            <person name="Akob D.M."/>
            <person name="Bushman T.J."/>
        </authorList>
    </citation>
    <scope>NUCLEOTIDE SEQUENCE [LARGE SCALE GENOMIC DNA]</scope>
    <source>
        <strain evidence="9 10">DSM 44189</strain>
    </source>
</reference>
<dbReference type="Pfam" id="PF04066">
    <property type="entry name" value="MrpF_PhaF"/>
    <property type="match status" value="1"/>
</dbReference>
<comment type="subcellular location">
    <subcellularLocation>
        <location evidence="1">Cell membrane</location>
        <topology evidence="1">Multi-pass membrane protein</topology>
    </subcellularLocation>
</comment>
<evidence type="ECO:0000256" key="8">
    <source>
        <dbReference type="SAM" id="Phobius"/>
    </source>
</evidence>
<evidence type="ECO:0000256" key="7">
    <source>
        <dbReference type="ARBA" id="ARBA00023136"/>
    </source>
</evidence>
<feature type="transmembrane region" description="Helical" evidence="8">
    <location>
        <begin position="32"/>
        <end position="53"/>
    </location>
</feature>
<dbReference type="PANTHER" id="PTHR34702:SF1">
    <property type="entry name" value="NA(+)_H(+) ANTIPORTER SUBUNIT F"/>
    <property type="match status" value="1"/>
</dbReference>
<dbReference type="PANTHER" id="PTHR34702">
    <property type="entry name" value="NA(+)/H(+) ANTIPORTER SUBUNIT F1"/>
    <property type="match status" value="1"/>
</dbReference>
<evidence type="ECO:0000256" key="4">
    <source>
        <dbReference type="ARBA" id="ARBA00022475"/>
    </source>
</evidence>
<dbReference type="Proteomes" id="UP001275440">
    <property type="component" value="Unassembled WGS sequence"/>
</dbReference>
<accession>A0ABU3WKD3</accession>
<evidence type="ECO:0000256" key="6">
    <source>
        <dbReference type="ARBA" id="ARBA00022989"/>
    </source>
</evidence>
<dbReference type="EMBL" id="WBMO01000001">
    <property type="protein sequence ID" value="MDV2474444.1"/>
    <property type="molecule type" value="Genomic_DNA"/>
</dbReference>
<proteinExistence type="inferred from homology"/>
<evidence type="ECO:0000313" key="10">
    <source>
        <dbReference type="Proteomes" id="UP001275440"/>
    </source>
</evidence>
<protein>
    <submittedName>
        <fullName evidence="9">Cation:proton antiporter</fullName>
    </submittedName>
</protein>
<comment type="similarity">
    <text evidence="2">Belongs to the CPA3 antiporters (TC 2.A.63) subunit F family.</text>
</comment>
<evidence type="ECO:0000256" key="1">
    <source>
        <dbReference type="ARBA" id="ARBA00004651"/>
    </source>
</evidence>
<evidence type="ECO:0000256" key="2">
    <source>
        <dbReference type="ARBA" id="ARBA00009212"/>
    </source>
</evidence>
<organism evidence="9 10">
    <name type="scientific">Rhodococcus zopfii</name>
    <dbReference type="NCBI Taxonomy" id="43772"/>
    <lineage>
        <taxon>Bacteria</taxon>
        <taxon>Bacillati</taxon>
        <taxon>Actinomycetota</taxon>
        <taxon>Actinomycetes</taxon>
        <taxon>Mycobacteriales</taxon>
        <taxon>Nocardiaceae</taxon>
        <taxon>Rhodococcus</taxon>
    </lineage>
</organism>
<gene>
    <name evidence="9" type="ORF">F8M49_01655</name>
</gene>
<evidence type="ECO:0000256" key="5">
    <source>
        <dbReference type="ARBA" id="ARBA00022692"/>
    </source>
</evidence>